<organism evidence="4 5">
    <name type="scientific">Dinoroseobacter shibae (strain DSM 16493 / NCIMB 14021 / DFL 12)</name>
    <dbReference type="NCBI Taxonomy" id="398580"/>
    <lineage>
        <taxon>Bacteria</taxon>
        <taxon>Pseudomonadati</taxon>
        <taxon>Pseudomonadota</taxon>
        <taxon>Alphaproteobacteria</taxon>
        <taxon>Rhodobacterales</taxon>
        <taxon>Roseobacteraceae</taxon>
        <taxon>Dinoroseobacter</taxon>
    </lineage>
</organism>
<reference evidence="5" key="1">
    <citation type="journal article" date="2010" name="ISME J.">
        <title>The complete genome sequence of the algal symbiont Dinoroseobacter shibae: a hitchhiker's guide to life in the sea.</title>
        <authorList>
            <person name="Wagner-Dobler I."/>
            <person name="Ballhausen B."/>
            <person name="Berger M."/>
            <person name="Brinkhoff T."/>
            <person name="Buchholz I."/>
            <person name="Bunk B."/>
            <person name="Cypionka H."/>
            <person name="Daniel R."/>
            <person name="Drepper T."/>
            <person name="Gerdts G."/>
            <person name="Hahnke S."/>
            <person name="Han C."/>
            <person name="Jahn D."/>
            <person name="Kalhoefer D."/>
            <person name="Kiss H."/>
            <person name="Klenk H.P."/>
            <person name="Kyrpides N."/>
            <person name="Liebl W."/>
            <person name="Liesegang H."/>
            <person name="Meincke L."/>
            <person name="Pati A."/>
            <person name="Petersen J."/>
            <person name="Piekarski T."/>
            <person name="Pommerenke C."/>
            <person name="Pradella S."/>
            <person name="Pukall R."/>
            <person name="Rabus R."/>
            <person name="Stackebrandt E."/>
            <person name="Thole S."/>
            <person name="Thompson L."/>
            <person name="Tielen P."/>
            <person name="Tomasch J."/>
            <person name="von Jan M."/>
            <person name="Wanphrut N."/>
            <person name="Wichels A."/>
            <person name="Zech H."/>
            <person name="Simon M."/>
        </authorList>
    </citation>
    <scope>NUCLEOTIDE SEQUENCE [LARGE SCALE GENOMIC DNA]</scope>
    <source>
        <strain evidence="5">DSM 16493 / NCIMB 14021 / DFL 12</strain>
    </source>
</reference>
<dbReference type="GO" id="GO:0016829">
    <property type="term" value="F:lyase activity"/>
    <property type="evidence" value="ECO:0007669"/>
    <property type="project" value="InterPro"/>
</dbReference>
<feature type="domain" description="Heparinase II/III-like C-terminal" evidence="3">
    <location>
        <begin position="313"/>
        <end position="567"/>
    </location>
</feature>
<dbReference type="InterPro" id="IPR012480">
    <property type="entry name" value="Hepar_II_III_C"/>
</dbReference>
<evidence type="ECO:0000256" key="1">
    <source>
        <dbReference type="ARBA" id="ARBA00004196"/>
    </source>
</evidence>
<evidence type="ECO:0000313" key="5">
    <source>
        <dbReference type="Proteomes" id="UP000006833"/>
    </source>
</evidence>
<name>A8LKI2_DINSH</name>
<sequence>MAGSLQQDLSRSTGSRSLGHRVMDGFHARLARFGRPATAFVSTPEPTSFGDPARGRQLLAGNHLINGEVITAPGVSLWEIAENAPGRDALLLHDFKWLDDLAALGGPAAQGLAQTALGEWIARYGTGRGPGWTPDLTARRMMRWISHAVMLLGGEGSRLSPGFFRSLGQQGVFLSRRWKTAASGRARFEALAGMIYAGMSLRGLEGRVDAAAAALDRACAAEIDGQGGLASRNPEDMLEVLLLLTWAADALEERGRSPSVEQVRAIARIAPSLRALRHGDGGLVRCHGGGRGAAEQVAQALARTGIVATSDATLVMGYARLAAGSTTLILDAAVPPRGAGALSAHASTLAFEMTSGRFPIVINCGSGASFGAEWRRAGRATASHSTLGIDGTSSSRLEPRARRRGQEEALLDVPTRVTVEAFDTSPHLRGLLLTHNGYDPTHGLTHARQVQLRADGRMLEGTDTLAALEPGARLRCDRAMTAAGGAGLAFTVRFHLAPEVEAQVDMGGTAVSLLPGGDEVWIFRARGARMALAPSVALERGRLKPRATRQIVLTGRLLDYATELDWSFTRVS</sequence>
<accession>A8LKI2</accession>
<dbReference type="Proteomes" id="UP000006833">
    <property type="component" value="Chromosome"/>
</dbReference>
<dbReference type="Gene3D" id="1.50.10.100">
    <property type="entry name" value="Chondroitin AC/alginate lyase"/>
    <property type="match status" value="1"/>
</dbReference>
<dbReference type="AlphaFoldDB" id="A8LKI2"/>
<dbReference type="Pfam" id="PF07940">
    <property type="entry name" value="Hepar_II_III_C"/>
    <property type="match status" value="1"/>
</dbReference>
<feature type="compositionally biased region" description="Polar residues" evidence="2">
    <location>
        <begin position="383"/>
        <end position="396"/>
    </location>
</feature>
<dbReference type="EMBL" id="CP000830">
    <property type="protein sequence ID" value="ABV94765.1"/>
    <property type="molecule type" value="Genomic_DNA"/>
</dbReference>
<protein>
    <submittedName>
        <fullName evidence="4">Heparinase II/III family protein</fullName>
    </submittedName>
</protein>
<dbReference type="eggNOG" id="COG5360">
    <property type="taxonomic scope" value="Bacteria"/>
</dbReference>
<dbReference type="Gene3D" id="2.70.98.70">
    <property type="match status" value="1"/>
</dbReference>
<dbReference type="RefSeq" id="WP_012179693.1">
    <property type="nucleotide sequence ID" value="NC_009952.1"/>
</dbReference>
<evidence type="ECO:0000256" key="2">
    <source>
        <dbReference type="SAM" id="MobiDB-lite"/>
    </source>
</evidence>
<dbReference type="GO" id="GO:0030313">
    <property type="term" value="C:cell envelope"/>
    <property type="evidence" value="ECO:0007669"/>
    <property type="project" value="UniProtKB-SubCell"/>
</dbReference>
<dbReference type="STRING" id="398580.Dshi_3032"/>
<dbReference type="KEGG" id="dsh:Dshi_3032"/>
<comment type="subcellular location">
    <subcellularLocation>
        <location evidence="1">Cell envelope</location>
    </subcellularLocation>
</comment>
<feature type="region of interest" description="Disordered" evidence="2">
    <location>
        <begin position="383"/>
        <end position="403"/>
    </location>
</feature>
<evidence type="ECO:0000259" key="3">
    <source>
        <dbReference type="Pfam" id="PF07940"/>
    </source>
</evidence>
<dbReference type="HOGENOM" id="CLU_025266_0_0_5"/>
<dbReference type="InterPro" id="IPR008929">
    <property type="entry name" value="Chondroitin_lyas"/>
</dbReference>
<evidence type="ECO:0000313" key="4">
    <source>
        <dbReference type="EMBL" id="ABV94765.1"/>
    </source>
</evidence>
<gene>
    <name evidence="4" type="ordered locus">Dshi_3032</name>
</gene>
<keyword evidence="5" id="KW-1185">Reference proteome</keyword>
<proteinExistence type="predicted"/>